<dbReference type="Proteomes" id="UP000198893">
    <property type="component" value="Unassembled WGS sequence"/>
</dbReference>
<dbReference type="AlphaFoldDB" id="A0A1H8VQM1"/>
<dbReference type="RefSeq" id="WP_139196222.1">
    <property type="nucleotide sequence ID" value="NZ_FODS01000032.1"/>
</dbReference>
<feature type="domain" description="Anti-sigma factor NepR" evidence="1">
    <location>
        <begin position="12"/>
        <end position="45"/>
    </location>
</feature>
<accession>A0A1H8VQM1</accession>
<reference evidence="2 3" key="1">
    <citation type="submission" date="2016-10" db="EMBL/GenBank/DDBJ databases">
        <authorList>
            <person name="de Groot N.N."/>
        </authorList>
    </citation>
    <scope>NUCLEOTIDE SEQUENCE [LARGE SCALE GENOMIC DNA]</scope>
    <source>
        <strain evidence="2 3">DSM 27842</strain>
    </source>
</reference>
<evidence type="ECO:0000313" key="2">
    <source>
        <dbReference type="EMBL" id="SEP17573.1"/>
    </source>
</evidence>
<protein>
    <recommendedName>
        <fullName evidence="1">Anti-sigma factor NepR domain-containing protein</fullName>
    </recommendedName>
</protein>
<name>A0A1H8VQM1_9RHOB</name>
<sequence>MRKENRESSIEEQITDNLRRAFRRRAEEDVPEQFLELLTKLREQDESQDDTEK</sequence>
<organism evidence="2 3">
    <name type="scientific">Salinihabitans flavidus</name>
    <dbReference type="NCBI Taxonomy" id="569882"/>
    <lineage>
        <taxon>Bacteria</taxon>
        <taxon>Pseudomonadati</taxon>
        <taxon>Pseudomonadota</taxon>
        <taxon>Alphaproteobacteria</taxon>
        <taxon>Rhodobacterales</taxon>
        <taxon>Roseobacteraceae</taxon>
        <taxon>Salinihabitans</taxon>
    </lineage>
</organism>
<evidence type="ECO:0000259" key="1">
    <source>
        <dbReference type="Pfam" id="PF18557"/>
    </source>
</evidence>
<dbReference type="OrthoDB" id="7875342at2"/>
<proteinExistence type="predicted"/>
<evidence type="ECO:0000313" key="3">
    <source>
        <dbReference type="Proteomes" id="UP000198893"/>
    </source>
</evidence>
<gene>
    <name evidence="2" type="ORF">SAMN04490248_13221</name>
</gene>
<keyword evidence="3" id="KW-1185">Reference proteome</keyword>
<dbReference type="Pfam" id="PF18557">
    <property type="entry name" value="NepR"/>
    <property type="match status" value="1"/>
</dbReference>
<dbReference type="InterPro" id="IPR041649">
    <property type="entry name" value="NepR"/>
</dbReference>
<dbReference type="STRING" id="569882.SAMN04490248_13221"/>
<dbReference type="EMBL" id="FODS01000032">
    <property type="protein sequence ID" value="SEP17573.1"/>
    <property type="molecule type" value="Genomic_DNA"/>
</dbReference>